<evidence type="ECO:0000313" key="7">
    <source>
        <dbReference type="EMBL" id="PNY28332.1"/>
    </source>
</evidence>
<dbReference type="GO" id="GO:0071944">
    <property type="term" value="C:cell periphery"/>
    <property type="evidence" value="ECO:0007669"/>
    <property type="project" value="UniProtKB-ARBA"/>
</dbReference>
<organism evidence="7 8">
    <name type="scientific">Tolypocladium capitatum</name>
    <dbReference type="NCBI Taxonomy" id="45235"/>
    <lineage>
        <taxon>Eukaryota</taxon>
        <taxon>Fungi</taxon>
        <taxon>Dikarya</taxon>
        <taxon>Ascomycota</taxon>
        <taxon>Pezizomycotina</taxon>
        <taxon>Sordariomycetes</taxon>
        <taxon>Hypocreomycetidae</taxon>
        <taxon>Hypocreales</taxon>
        <taxon>Ophiocordycipitaceae</taxon>
        <taxon>Tolypocladium</taxon>
    </lineage>
</organism>
<reference evidence="7 8" key="1">
    <citation type="submission" date="2017-08" db="EMBL/GenBank/DDBJ databases">
        <title>Harnessing the power of phylogenomics to disentangle the directionality and signatures of interkingdom host jumping in the parasitic fungal genus Tolypocladium.</title>
        <authorList>
            <person name="Quandt C.A."/>
            <person name="Patterson W."/>
            <person name="Spatafora J.W."/>
        </authorList>
    </citation>
    <scope>NUCLEOTIDE SEQUENCE [LARGE SCALE GENOMIC DNA]</scope>
    <source>
        <strain evidence="7 8">CBS 113982</strain>
    </source>
</reference>
<evidence type="ECO:0000256" key="1">
    <source>
        <dbReference type="ARBA" id="ARBA00004167"/>
    </source>
</evidence>
<keyword evidence="2 6" id="KW-0812">Transmembrane</keyword>
<keyword evidence="4 6" id="KW-0472">Membrane</keyword>
<comment type="caution">
    <text evidence="7">The sequence shown here is derived from an EMBL/GenBank/DDBJ whole genome shotgun (WGS) entry which is preliminary data.</text>
</comment>
<evidence type="ECO:0000256" key="5">
    <source>
        <dbReference type="SAM" id="MobiDB-lite"/>
    </source>
</evidence>
<feature type="non-terminal residue" evidence="7">
    <location>
        <position position="1"/>
    </location>
</feature>
<dbReference type="STRING" id="45235.A0A2K3QLC0"/>
<accession>A0A2K3QLC0</accession>
<keyword evidence="3 6" id="KW-1133">Transmembrane helix</keyword>
<gene>
    <name evidence="7" type="ORF">TCAP_01740</name>
</gene>
<evidence type="ECO:0000256" key="3">
    <source>
        <dbReference type="ARBA" id="ARBA00022989"/>
    </source>
</evidence>
<evidence type="ECO:0000313" key="8">
    <source>
        <dbReference type="Proteomes" id="UP000236621"/>
    </source>
</evidence>
<comment type="subcellular location">
    <subcellularLocation>
        <location evidence="1">Membrane</location>
        <topology evidence="1">Single-pass membrane protein</topology>
    </subcellularLocation>
</comment>
<dbReference type="Proteomes" id="UP000236621">
    <property type="component" value="Unassembled WGS sequence"/>
</dbReference>
<dbReference type="EMBL" id="NRSZ01000278">
    <property type="protein sequence ID" value="PNY28332.1"/>
    <property type="molecule type" value="Genomic_DNA"/>
</dbReference>
<proteinExistence type="predicted"/>
<dbReference type="AlphaFoldDB" id="A0A2K3QLC0"/>
<feature type="non-terminal residue" evidence="7">
    <location>
        <position position="534"/>
    </location>
</feature>
<feature type="region of interest" description="Disordered" evidence="5">
    <location>
        <begin position="297"/>
        <end position="327"/>
    </location>
</feature>
<evidence type="ECO:0000256" key="4">
    <source>
        <dbReference type="ARBA" id="ARBA00023136"/>
    </source>
</evidence>
<keyword evidence="8" id="KW-1185">Reference proteome</keyword>
<dbReference type="CDD" id="cd12087">
    <property type="entry name" value="TM_EGFR-like"/>
    <property type="match status" value="1"/>
</dbReference>
<dbReference type="InterPro" id="IPR051694">
    <property type="entry name" value="Immunoregulatory_rcpt-like"/>
</dbReference>
<evidence type="ECO:0000256" key="6">
    <source>
        <dbReference type="SAM" id="Phobius"/>
    </source>
</evidence>
<name>A0A2K3QLC0_9HYPO</name>
<dbReference type="GO" id="GO:0016020">
    <property type="term" value="C:membrane"/>
    <property type="evidence" value="ECO:0007669"/>
    <property type="project" value="UniProtKB-SubCell"/>
</dbReference>
<sequence>LPKQPSQTFSPSRRRPSLLASQAYCRAKARRNSRRCSGPLFLSSRWSPSNRQADCSDRFVHRRDEHASCRSGLPPFLGFSSRICAAPFFLACPPLWARNSVAMVPSHVFMRLPPAAALLVLSTLLRLTTGHVLPHETRPHEMRTVQVRALNVEPWPLAAATPAPTSPAELRRRAQYNTICGYIGGDPALPATCIAGSHCAVNVEHGAVGCCPDGGVCTEGIFTSCVDGNSGPQTVKDPYVFSCAGKNVCYKNIFDGGYFQYGCGSASDLATSVATTASGRTPLQFIYMTLSLTATPTPLSSPTTIGSSTSSDSRSDSETGSSTLASPSASATNAALAPYRGNGTASTGAIVGGTVGGLAFLVALVTLGIFLWRRKTGNARRGPGPNQNTVYISPMAGARYNFEALPSSHDVSEAGLPQHLPRAHTNADGVSFESGDDGDVGTARQPHHLYDGTPSDGVVGVWGGGQDVDPDRVPLTREIDDFSQGFNSALQGIQDDDSTHANANNMGAYPGPRRGSGGILWQQNRRQPRNLVWM</sequence>
<evidence type="ECO:0000256" key="2">
    <source>
        <dbReference type="ARBA" id="ARBA00022692"/>
    </source>
</evidence>
<protein>
    <submittedName>
        <fullName evidence="7">Uncharacterized protein</fullName>
    </submittedName>
</protein>
<dbReference type="OrthoDB" id="5386093at2759"/>
<dbReference type="PANTHER" id="PTHR15549">
    <property type="entry name" value="PAIRED IMMUNOGLOBULIN-LIKE TYPE 2 RECEPTOR"/>
    <property type="match status" value="1"/>
</dbReference>
<feature type="region of interest" description="Disordered" evidence="5">
    <location>
        <begin position="495"/>
        <end position="534"/>
    </location>
</feature>
<feature type="transmembrane region" description="Helical" evidence="6">
    <location>
        <begin position="349"/>
        <end position="372"/>
    </location>
</feature>